<evidence type="ECO:0000256" key="18">
    <source>
        <dbReference type="ARBA" id="ARBA00045078"/>
    </source>
</evidence>
<dbReference type="InterPro" id="IPR033895">
    <property type="entry name" value="GPT"/>
</dbReference>
<proteinExistence type="inferred from homology"/>
<evidence type="ECO:0000256" key="1">
    <source>
        <dbReference type="ARBA" id="ARBA00001946"/>
    </source>
</evidence>
<dbReference type="PANTHER" id="PTHR10571:SF0">
    <property type="entry name" value="UDP-N-ACETYLGLUCOSAMINE--DOLICHYL-PHOSPHATE N-ACETYLGLUCOSAMINEPHOSPHOTRANSFERASE"/>
    <property type="match status" value="1"/>
</dbReference>
<keyword evidence="7" id="KW-0328">Glycosyltransferase</keyword>
<keyword evidence="9 19" id="KW-0812">Transmembrane</keyword>
<comment type="subcellular location">
    <subcellularLocation>
        <location evidence="2">Endoplasmic reticulum membrane</location>
        <topology evidence="2">Multi-pass membrane protein</topology>
    </subcellularLocation>
</comment>
<dbReference type="EMBL" id="CP119896">
    <property type="protein sequence ID" value="WFD27953.1"/>
    <property type="molecule type" value="Genomic_DNA"/>
</dbReference>
<sequence length="529" mass="57927">MWWVWAAGAGAGLAYLIHIAYLPTAFPTVFAHVLALVERFVQVVQYVNTAYPALMVSWVLSVAAFGATYMVVSYSRSAFVARGISGIDLLKRDLLPPGTVPASIPESLGLPCAALYLLALVVFIPFRYFGADMYGLPTSLAGTSQDSAPGLHQDLASFLSALLSIYSGTLLGFVDDVLDIRWRYKLPIPLLSSIPMLIVYMAGGGSTSVVIPAWPPFLREALQRTSLDLGLWYYLFMMMLATFCTNCINILAGINGVEVGQATVIAISVCLNNALYLDLPAVFRAAMTHDTAEPDPVDILRGLHGSRDLVVRHLFSLHLLLPFIGVSLALLLWNKYPAKVFVGDTYCYFAGMVLVSCGVLGHYSKTLLLFFLPQIFNFVLSCPQLFSLVPCPRHRVPFVDTSTGCLYPSCVRLHPSTSWPIIGLLRLLEMCRCVQLIRHEQGHIVGVTNLTLLNAVLVARGSRCASASSAVVESCMGHKDPALRVPAHSATLRLSERGLWYHVMVIQVMGSLVAFTVRYWLASLLFPFT</sequence>
<evidence type="ECO:0000256" key="11">
    <source>
        <dbReference type="ARBA" id="ARBA00022824"/>
    </source>
</evidence>
<dbReference type="EC" id="2.7.8.15" evidence="5"/>
<evidence type="ECO:0000256" key="19">
    <source>
        <dbReference type="SAM" id="Phobius"/>
    </source>
</evidence>
<evidence type="ECO:0000256" key="7">
    <source>
        <dbReference type="ARBA" id="ARBA00022676"/>
    </source>
</evidence>
<keyword evidence="8 20" id="KW-0808">Transferase</keyword>
<comment type="pathway">
    <text evidence="3">Protein modification; protein glycosylation.</text>
</comment>
<reference evidence="20" key="1">
    <citation type="submission" date="2023-03" db="EMBL/GenBank/DDBJ databases">
        <title>Mating type loci evolution in Malassezia.</title>
        <authorList>
            <person name="Coelho M.A."/>
        </authorList>
    </citation>
    <scope>NUCLEOTIDE SEQUENCE</scope>
    <source>
        <strain evidence="20">CBS 9557</strain>
    </source>
</reference>
<gene>
    <name evidence="20" type="primary">ALG7</name>
    <name evidence="20" type="ORF">MNAN1_002961</name>
</gene>
<evidence type="ECO:0000256" key="14">
    <source>
        <dbReference type="ARBA" id="ARBA00023136"/>
    </source>
</evidence>
<dbReference type="PANTHER" id="PTHR10571">
    <property type="entry name" value="UDP-N-ACETYLGLUCOSAMINE--DOLICHYL-PHOSPHATE N-ACETYLGLUCOSAMINEPHOSPHOTRANSFERASE"/>
    <property type="match status" value="1"/>
</dbReference>
<dbReference type="GO" id="GO:0016757">
    <property type="term" value="F:glycosyltransferase activity"/>
    <property type="evidence" value="ECO:0007669"/>
    <property type="project" value="UniProtKB-KW"/>
</dbReference>
<keyword evidence="12" id="KW-0460">Magnesium</keyword>
<feature type="transmembrane region" description="Helical" evidence="19">
    <location>
        <begin position="49"/>
        <end position="72"/>
    </location>
</feature>
<feature type="transmembrane region" description="Helical" evidence="19">
    <location>
        <begin position="231"/>
        <end position="252"/>
    </location>
</feature>
<feature type="transmembrane region" description="Helical" evidence="19">
    <location>
        <begin position="314"/>
        <end position="333"/>
    </location>
</feature>
<comment type="catalytic activity">
    <reaction evidence="18">
        <text>a di-trans,poly-cis-dolichyl phosphate + UDP-N-acetyl-alpha-D-glucosamine = an N-acetyl-alpha-D-glucosaminyl-diphospho-di-trans,poly-cis-dolichol + UMP</text>
        <dbReference type="Rhea" id="RHEA:13289"/>
        <dbReference type="Rhea" id="RHEA-COMP:19498"/>
        <dbReference type="Rhea" id="RHEA-COMP:19507"/>
        <dbReference type="ChEBI" id="CHEBI:57683"/>
        <dbReference type="ChEBI" id="CHEBI:57705"/>
        <dbReference type="ChEBI" id="CHEBI:57865"/>
        <dbReference type="ChEBI" id="CHEBI:58427"/>
        <dbReference type="EC" id="2.7.8.15"/>
    </reaction>
    <physiologicalReaction direction="left-to-right" evidence="18">
        <dbReference type="Rhea" id="RHEA:13290"/>
    </physiologicalReaction>
</comment>
<dbReference type="GO" id="GO:0003975">
    <property type="term" value="F:UDP-N-acetylglucosamine-dolichyl-phosphate N-acetylglucosaminephosphotransferase activity"/>
    <property type="evidence" value="ECO:0007669"/>
    <property type="project" value="UniProtKB-EC"/>
</dbReference>
<comment type="function">
    <text evidence="17">UDP-N-acetylglucosamine--dolichyl-phosphate N-acetylglucosaminephosphotransferase that operates in the biosynthetic pathway of dolichol-linked oligosaccharides, the glycan precursors employed in protein asparagine (N)-glycosylation. The assembly of dolichol-linked oligosaccharides begins on the cytosolic side of the endoplasmic reticulum membrane and finishes in its lumen. The sequential addition of sugars to dolichol pyrophosphate produces dolichol-linked oligosaccharides containing fourteen sugars, including two GlcNAcs, nine mannoses and three glucoses. Once assembled, the oligosaccharide is transferred from the lipid to nascent proteins by oligosaccharyltransferases. Catalyzes the initial step of dolichol-linked oligosaccharide biosynthesis, transfering GlcNAc-1-P from cytosolic UDP-GlcNAc onto the carrier lipid dolichyl phosphate (P-dolichol), yielding GlcNAc-P-P-dolichol embedded in the cytoplasmic leaflet of the endoplasmic reticulum membrane.</text>
</comment>
<feature type="transmembrane region" description="Helical" evidence="19">
    <location>
        <begin position="499"/>
        <end position="521"/>
    </location>
</feature>
<evidence type="ECO:0000256" key="10">
    <source>
        <dbReference type="ARBA" id="ARBA00022723"/>
    </source>
</evidence>
<dbReference type="Pfam" id="PF00953">
    <property type="entry name" value="Glycos_transf_4"/>
    <property type="match status" value="1"/>
</dbReference>
<dbReference type="InterPro" id="IPR000715">
    <property type="entry name" value="Glycosyl_transferase_4"/>
</dbReference>
<evidence type="ECO:0000256" key="5">
    <source>
        <dbReference type="ARBA" id="ARBA00013225"/>
    </source>
</evidence>
<dbReference type="GO" id="GO:0046872">
    <property type="term" value="F:metal ion binding"/>
    <property type="evidence" value="ECO:0007669"/>
    <property type="project" value="UniProtKB-KW"/>
</dbReference>
<evidence type="ECO:0000256" key="8">
    <source>
        <dbReference type="ARBA" id="ARBA00022679"/>
    </source>
</evidence>
<evidence type="ECO:0000256" key="2">
    <source>
        <dbReference type="ARBA" id="ARBA00004477"/>
    </source>
</evidence>
<evidence type="ECO:0000256" key="3">
    <source>
        <dbReference type="ARBA" id="ARBA00004922"/>
    </source>
</evidence>
<organism evidence="20 21">
    <name type="scientific">Malassezia nana</name>
    <dbReference type="NCBI Taxonomy" id="180528"/>
    <lineage>
        <taxon>Eukaryota</taxon>
        <taxon>Fungi</taxon>
        <taxon>Dikarya</taxon>
        <taxon>Basidiomycota</taxon>
        <taxon>Ustilaginomycotina</taxon>
        <taxon>Malasseziomycetes</taxon>
        <taxon>Malasseziales</taxon>
        <taxon>Malasseziaceae</taxon>
        <taxon>Malassezia</taxon>
    </lineage>
</organism>
<feature type="transmembrane region" description="Helical" evidence="19">
    <location>
        <begin position="259"/>
        <end position="277"/>
    </location>
</feature>
<evidence type="ECO:0000256" key="12">
    <source>
        <dbReference type="ARBA" id="ARBA00022842"/>
    </source>
</evidence>
<evidence type="ECO:0000256" key="13">
    <source>
        <dbReference type="ARBA" id="ARBA00022989"/>
    </source>
</evidence>
<keyword evidence="13 19" id="KW-1133">Transmembrane helix</keyword>
<feature type="transmembrane region" description="Helical" evidence="19">
    <location>
        <begin position="12"/>
        <end position="37"/>
    </location>
</feature>
<feature type="transmembrane region" description="Helical" evidence="19">
    <location>
        <begin position="186"/>
        <end position="211"/>
    </location>
</feature>
<comment type="similarity">
    <text evidence="4">Belongs to the glycosyltransferase 4 family.</text>
</comment>
<dbReference type="Proteomes" id="UP001213623">
    <property type="component" value="Chromosome 5"/>
</dbReference>
<feature type="transmembrane region" description="Helical" evidence="19">
    <location>
        <begin position="108"/>
        <end position="129"/>
    </location>
</feature>
<evidence type="ECO:0000313" key="20">
    <source>
        <dbReference type="EMBL" id="WFD27953.1"/>
    </source>
</evidence>
<evidence type="ECO:0000256" key="9">
    <source>
        <dbReference type="ARBA" id="ARBA00022692"/>
    </source>
</evidence>
<evidence type="ECO:0000256" key="4">
    <source>
        <dbReference type="ARBA" id="ARBA00009317"/>
    </source>
</evidence>
<feature type="transmembrane region" description="Helical" evidence="19">
    <location>
        <begin position="369"/>
        <end position="389"/>
    </location>
</feature>
<dbReference type="GO" id="GO:0006488">
    <property type="term" value="P:dolichol-linked oligosaccharide biosynthetic process"/>
    <property type="evidence" value="ECO:0007669"/>
    <property type="project" value="InterPro"/>
</dbReference>
<feature type="transmembrane region" description="Helical" evidence="19">
    <location>
        <begin position="345"/>
        <end position="363"/>
    </location>
</feature>
<dbReference type="GO" id="GO:0005789">
    <property type="term" value="C:endoplasmic reticulum membrane"/>
    <property type="evidence" value="ECO:0007669"/>
    <property type="project" value="UniProtKB-SubCell"/>
</dbReference>
<keyword evidence="14 19" id="KW-0472">Membrane</keyword>
<evidence type="ECO:0000256" key="6">
    <source>
        <dbReference type="ARBA" id="ARBA00017659"/>
    </source>
</evidence>
<keyword evidence="11" id="KW-0256">Endoplasmic reticulum</keyword>
<keyword evidence="10" id="KW-0479">Metal-binding</keyword>
<dbReference type="CDD" id="cd06855">
    <property type="entry name" value="GT_GPT_euk"/>
    <property type="match status" value="1"/>
</dbReference>
<evidence type="ECO:0000256" key="15">
    <source>
        <dbReference type="ARBA" id="ARBA00029567"/>
    </source>
</evidence>
<dbReference type="AlphaFoldDB" id="A0AAF0J4F4"/>
<keyword evidence="21" id="KW-1185">Reference proteome</keyword>
<evidence type="ECO:0000256" key="17">
    <source>
        <dbReference type="ARBA" id="ARBA00044717"/>
    </source>
</evidence>
<protein>
    <recommendedName>
        <fullName evidence="6">UDP-N-acetylglucosamine--dolichyl-phosphate N-acetylglucosaminephosphotransferase</fullName>
        <ecNumber evidence="5">2.7.8.15</ecNumber>
    </recommendedName>
    <alternativeName>
        <fullName evidence="15">GlcNAc-1-P transferase</fullName>
    </alternativeName>
    <alternativeName>
        <fullName evidence="16">N-acetylglucosamine-1-phosphate transferase</fullName>
    </alternativeName>
</protein>
<evidence type="ECO:0000256" key="16">
    <source>
        <dbReference type="ARBA" id="ARBA00033238"/>
    </source>
</evidence>
<comment type="cofactor">
    <cofactor evidence="1">
        <name>Mg(2+)</name>
        <dbReference type="ChEBI" id="CHEBI:18420"/>
    </cofactor>
</comment>
<evidence type="ECO:0000313" key="21">
    <source>
        <dbReference type="Proteomes" id="UP001213623"/>
    </source>
</evidence>
<name>A0AAF0J4F4_9BASI</name>
<accession>A0AAF0J4F4</accession>